<gene>
    <name evidence="3" type="ORF">E6K72_05755</name>
</gene>
<dbReference type="EMBL" id="VBOS01000193">
    <property type="protein sequence ID" value="TMQ55925.1"/>
    <property type="molecule type" value="Genomic_DNA"/>
</dbReference>
<evidence type="ECO:0000259" key="2">
    <source>
        <dbReference type="PROSITE" id="PS50035"/>
    </source>
</evidence>
<dbReference type="Proteomes" id="UP000317716">
    <property type="component" value="Unassembled WGS sequence"/>
</dbReference>
<dbReference type="PROSITE" id="PS50035">
    <property type="entry name" value="PLD"/>
    <property type="match status" value="2"/>
</dbReference>
<dbReference type="SUPFAM" id="SSF56024">
    <property type="entry name" value="Phospholipase D/nuclease"/>
    <property type="match status" value="2"/>
</dbReference>
<dbReference type="PANTHER" id="PTHR10185">
    <property type="entry name" value="PHOSPHOLIPASE D - RELATED"/>
    <property type="match status" value="1"/>
</dbReference>
<evidence type="ECO:0000313" key="4">
    <source>
        <dbReference type="Proteomes" id="UP000317716"/>
    </source>
</evidence>
<feature type="chain" id="PRO_5021804370" evidence="1">
    <location>
        <begin position="34"/>
        <end position="433"/>
    </location>
</feature>
<dbReference type="GO" id="GO:0006793">
    <property type="term" value="P:phosphorus metabolic process"/>
    <property type="evidence" value="ECO:0007669"/>
    <property type="project" value="UniProtKB-ARBA"/>
</dbReference>
<feature type="domain" description="PLD phosphodiesterase" evidence="2">
    <location>
        <begin position="346"/>
        <end position="373"/>
    </location>
</feature>
<sequence length="433" mass="47087">MWSRIGAPISMAGMLLRPSLALALLVSAGAAFAAPPVQLVETRPVESGLGNPALPAPQAVWLEMIGGAKRTLDIEQFYLSTWPGEPMDKVVDAIGAAAKRGVRVRLILDQRMHGTYPQPADSLRSVPGIEVRLVNLGPIAGGIQHAKFFIVDGEEVFLGSQNFDWRALEHIHELGVRVRDARVAQTIGEAFEWDWRAAGDQMAGRDSTGAQARASARPAGPRAHAVSIVQAPGDTVDVRPSYTPKAFIPDSTLWDRDAIVRLLDAARREVVVQLLTYSIGGHSQRDSTLDAALRRAAGRGVSVRLVVSDWEPDNPRIADLQSLAGTPNVEARLSTVPEWSGGYIPFARVEHCKYMVVDSLWTWVGTSNWEPGYFHGTRNVAVSLRNRPIALEARKIFDASWRAPGNRVVKPGETYERKAHGATPPAGKTAYGK</sequence>
<reference evidence="3 4" key="1">
    <citation type="journal article" date="2019" name="Nat. Microbiol.">
        <title>Mediterranean grassland soil C-N compound turnover is dependent on rainfall and depth, and is mediated by genomically divergent microorganisms.</title>
        <authorList>
            <person name="Diamond S."/>
            <person name="Andeer P.F."/>
            <person name="Li Z."/>
            <person name="Crits-Christoph A."/>
            <person name="Burstein D."/>
            <person name="Anantharaman K."/>
            <person name="Lane K.R."/>
            <person name="Thomas B.C."/>
            <person name="Pan C."/>
            <person name="Northen T.R."/>
            <person name="Banfield J.F."/>
        </authorList>
    </citation>
    <scope>NUCLEOTIDE SEQUENCE [LARGE SCALE GENOMIC DNA]</scope>
    <source>
        <strain evidence="3">WS_2</strain>
    </source>
</reference>
<name>A0A538SX44_UNCEI</name>
<dbReference type="InterPro" id="IPR001736">
    <property type="entry name" value="PLipase_D/transphosphatidylase"/>
</dbReference>
<dbReference type="SMART" id="SM00155">
    <property type="entry name" value="PLDc"/>
    <property type="match status" value="2"/>
</dbReference>
<dbReference type="InterPro" id="IPR050874">
    <property type="entry name" value="Diverse_PLD-related"/>
</dbReference>
<dbReference type="Gene3D" id="3.30.870.10">
    <property type="entry name" value="Endonuclease Chain A"/>
    <property type="match status" value="2"/>
</dbReference>
<dbReference type="AlphaFoldDB" id="A0A538SX44"/>
<accession>A0A538SX44</accession>
<keyword evidence="1" id="KW-0732">Signal</keyword>
<dbReference type="GO" id="GO:0003824">
    <property type="term" value="F:catalytic activity"/>
    <property type="evidence" value="ECO:0007669"/>
    <property type="project" value="InterPro"/>
</dbReference>
<dbReference type="InterPro" id="IPR025202">
    <property type="entry name" value="PLD-like_dom"/>
</dbReference>
<feature type="domain" description="PLD phosphodiesterase" evidence="2">
    <location>
        <begin position="140"/>
        <end position="167"/>
    </location>
</feature>
<evidence type="ECO:0000313" key="3">
    <source>
        <dbReference type="EMBL" id="TMQ55925.1"/>
    </source>
</evidence>
<comment type="caution">
    <text evidence="3">The sequence shown here is derived from an EMBL/GenBank/DDBJ whole genome shotgun (WGS) entry which is preliminary data.</text>
</comment>
<organism evidence="3 4">
    <name type="scientific">Eiseniibacteriota bacterium</name>
    <dbReference type="NCBI Taxonomy" id="2212470"/>
    <lineage>
        <taxon>Bacteria</taxon>
        <taxon>Candidatus Eiseniibacteriota</taxon>
    </lineage>
</organism>
<feature type="signal peptide" evidence="1">
    <location>
        <begin position="1"/>
        <end position="33"/>
    </location>
</feature>
<protein>
    <submittedName>
        <fullName evidence="3">Phospholipase</fullName>
    </submittedName>
</protein>
<evidence type="ECO:0000256" key="1">
    <source>
        <dbReference type="SAM" id="SignalP"/>
    </source>
</evidence>
<dbReference type="Pfam" id="PF13091">
    <property type="entry name" value="PLDc_2"/>
    <property type="match status" value="2"/>
</dbReference>
<proteinExistence type="predicted"/>
<dbReference type="CDD" id="cd09107">
    <property type="entry name" value="PLDc_vPLD3_4_5_like_2"/>
    <property type="match status" value="1"/>
</dbReference>
<dbReference type="PANTHER" id="PTHR10185:SF17">
    <property type="entry name" value="GM01519P-RELATED"/>
    <property type="match status" value="1"/>
</dbReference>